<protein>
    <recommendedName>
        <fullName evidence="4">BURP domain-containing protein</fullName>
    </recommendedName>
</protein>
<dbReference type="EMBL" id="JARPOI010000105">
    <property type="protein sequence ID" value="KAJ9129769.1"/>
    <property type="molecule type" value="Genomic_DNA"/>
</dbReference>
<gene>
    <name evidence="2" type="ORF">P3X46_035263</name>
</gene>
<dbReference type="PANTHER" id="PTHR33731:SF17">
    <property type="entry name" value="ORGAN-SPECIFIC PROTEIN P4-LIKE"/>
    <property type="match status" value="1"/>
</dbReference>
<name>A0ABQ9KCZ2_HEVBR</name>
<organism evidence="2 3">
    <name type="scientific">Hevea brasiliensis</name>
    <name type="common">Para rubber tree</name>
    <name type="synonym">Siphonia brasiliensis</name>
    <dbReference type="NCBI Taxonomy" id="3981"/>
    <lineage>
        <taxon>Eukaryota</taxon>
        <taxon>Viridiplantae</taxon>
        <taxon>Streptophyta</taxon>
        <taxon>Embryophyta</taxon>
        <taxon>Tracheophyta</taxon>
        <taxon>Spermatophyta</taxon>
        <taxon>Magnoliopsida</taxon>
        <taxon>eudicotyledons</taxon>
        <taxon>Gunneridae</taxon>
        <taxon>Pentapetalae</taxon>
        <taxon>rosids</taxon>
        <taxon>fabids</taxon>
        <taxon>Malpighiales</taxon>
        <taxon>Euphorbiaceae</taxon>
        <taxon>Crotonoideae</taxon>
        <taxon>Micrandreae</taxon>
        <taxon>Hevea</taxon>
    </lineage>
</organism>
<keyword evidence="1" id="KW-0732">Signal</keyword>
<evidence type="ECO:0000256" key="1">
    <source>
        <dbReference type="SAM" id="SignalP"/>
    </source>
</evidence>
<comment type="caution">
    <text evidence="2">The sequence shown here is derived from an EMBL/GenBank/DDBJ whole genome shotgun (WGS) entry which is preliminary data.</text>
</comment>
<evidence type="ECO:0000313" key="3">
    <source>
        <dbReference type="Proteomes" id="UP001174677"/>
    </source>
</evidence>
<sequence length="96" mass="11107">MKRTLAFFLILFFVFYFVNLNNARKLPEDYWKNIMKDQPIPEAIKSLFVEDPADAAASLLGANKMNHFVKDFDTRAIAVIYHSQGENKKNEHSPSK</sequence>
<dbReference type="Proteomes" id="UP001174677">
    <property type="component" value="Unassembled WGS sequence"/>
</dbReference>
<dbReference type="PANTHER" id="PTHR33731">
    <property type="entry name" value="PROTEIN, PUTATIVE-RELATED"/>
    <property type="match status" value="1"/>
</dbReference>
<feature type="signal peptide" evidence="1">
    <location>
        <begin position="1"/>
        <end position="23"/>
    </location>
</feature>
<evidence type="ECO:0008006" key="4">
    <source>
        <dbReference type="Google" id="ProtNLM"/>
    </source>
</evidence>
<accession>A0ABQ9KCZ2</accession>
<dbReference type="InterPro" id="IPR024489">
    <property type="entry name" value="Organ_specific_prot"/>
</dbReference>
<reference evidence="2 3" key="1">
    <citation type="journal article" date="2023" name="Plant Biotechnol. J.">
        <title>Chromosome-level wild Hevea brasiliensis genome provides new tools for genomic-assisted breeding and valuable loci to elevate rubber yield.</title>
        <authorList>
            <person name="Cheng H."/>
            <person name="Song X."/>
            <person name="Hu Y."/>
            <person name="Wu T."/>
            <person name="Yang Q."/>
            <person name="An Z."/>
            <person name="Feng S."/>
            <person name="Deng Z."/>
            <person name="Wu W."/>
            <person name="Zeng X."/>
            <person name="Tu M."/>
            <person name="Wang X."/>
            <person name="Huang H."/>
        </authorList>
    </citation>
    <scope>NUCLEOTIDE SEQUENCE [LARGE SCALE GENOMIC DNA]</scope>
    <source>
        <strain evidence="2">MT/VB/25A 57/8</strain>
    </source>
</reference>
<keyword evidence="3" id="KW-1185">Reference proteome</keyword>
<evidence type="ECO:0000313" key="2">
    <source>
        <dbReference type="EMBL" id="KAJ9129769.1"/>
    </source>
</evidence>
<proteinExistence type="predicted"/>
<feature type="chain" id="PRO_5046458922" description="BURP domain-containing protein" evidence="1">
    <location>
        <begin position="24"/>
        <end position="96"/>
    </location>
</feature>
<dbReference type="Pfam" id="PF10950">
    <property type="entry name" value="Organ_specific"/>
    <property type="match status" value="1"/>
</dbReference>